<gene>
    <name evidence="10" type="ORF">TAPDE_002697</name>
</gene>
<keyword evidence="6 7" id="KW-0694">RNA-binding</keyword>
<dbReference type="InterPro" id="IPR000999">
    <property type="entry name" value="RNase_III_dom"/>
</dbReference>
<dbReference type="InterPro" id="IPR014720">
    <property type="entry name" value="dsRBD_dom"/>
</dbReference>
<dbReference type="Pfam" id="PF14622">
    <property type="entry name" value="Ribonucleas_3_3"/>
    <property type="match status" value="1"/>
</dbReference>
<name>R4XEP1_TAPDE</name>
<dbReference type="AlphaFoldDB" id="R4XEP1"/>
<dbReference type="Gene3D" id="3.30.160.20">
    <property type="match status" value="1"/>
</dbReference>
<dbReference type="CDD" id="cd00593">
    <property type="entry name" value="RIBOc"/>
    <property type="match status" value="1"/>
</dbReference>
<dbReference type="Proteomes" id="UP000013776">
    <property type="component" value="Unassembled WGS sequence"/>
</dbReference>
<dbReference type="GO" id="GO:0004525">
    <property type="term" value="F:ribonuclease III activity"/>
    <property type="evidence" value="ECO:0007669"/>
    <property type="project" value="UniProtKB-EC"/>
</dbReference>
<dbReference type="Gene3D" id="1.10.1520.10">
    <property type="entry name" value="Ribonuclease III domain"/>
    <property type="match status" value="1"/>
</dbReference>
<dbReference type="PROSITE" id="PS50142">
    <property type="entry name" value="RNASE_3_2"/>
    <property type="match status" value="1"/>
</dbReference>
<dbReference type="GO" id="GO:0034475">
    <property type="term" value="P:U4 snRNA 3'-end processing"/>
    <property type="evidence" value="ECO:0007669"/>
    <property type="project" value="UniProtKB-ARBA"/>
</dbReference>
<accession>R4XEP1</accession>
<evidence type="ECO:0000259" key="9">
    <source>
        <dbReference type="PROSITE" id="PS50142"/>
    </source>
</evidence>
<keyword evidence="5" id="KW-0378">Hydrolase</keyword>
<dbReference type="PROSITE" id="PS00517">
    <property type="entry name" value="RNASE_3_1"/>
    <property type="match status" value="1"/>
</dbReference>
<dbReference type="STRING" id="1097556.R4XEP1"/>
<feature type="domain" description="DRBM" evidence="8">
    <location>
        <begin position="355"/>
        <end position="385"/>
    </location>
</feature>
<dbReference type="GO" id="GO:0005654">
    <property type="term" value="C:nucleoplasm"/>
    <property type="evidence" value="ECO:0007669"/>
    <property type="project" value="TreeGrafter"/>
</dbReference>
<dbReference type="PANTHER" id="PTHR11207:SF0">
    <property type="entry name" value="RIBONUCLEASE 3"/>
    <property type="match status" value="1"/>
</dbReference>
<keyword evidence="4" id="KW-0255">Endonuclease</keyword>
<dbReference type="PROSITE" id="PS50137">
    <property type="entry name" value="DS_RBD"/>
    <property type="match status" value="1"/>
</dbReference>
<keyword evidence="11" id="KW-1185">Reference proteome</keyword>
<evidence type="ECO:0000256" key="7">
    <source>
        <dbReference type="PROSITE-ProRule" id="PRU00266"/>
    </source>
</evidence>
<feature type="domain" description="RNase III" evidence="9">
    <location>
        <begin position="139"/>
        <end position="264"/>
    </location>
</feature>
<organism evidence="10 11">
    <name type="scientific">Taphrina deformans (strain PYCC 5710 / ATCC 11124 / CBS 356.35 / IMI 108563 / JCM 9778 / NBRC 8474)</name>
    <name type="common">Peach leaf curl fungus</name>
    <name type="synonym">Lalaria deformans</name>
    <dbReference type="NCBI Taxonomy" id="1097556"/>
    <lineage>
        <taxon>Eukaryota</taxon>
        <taxon>Fungi</taxon>
        <taxon>Dikarya</taxon>
        <taxon>Ascomycota</taxon>
        <taxon>Taphrinomycotina</taxon>
        <taxon>Taphrinomycetes</taxon>
        <taxon>Taphrinales</taxon>
        <taxon>Taphrinaceae</taxon>
        <taxon>Taphrina</taxon>
    </lineage>
</organism>
<keyword evidence="3" id="KW-0540">Nuclease</keyword>
<dbReference type="Pfam" id="PF00035">
    <property type="entry name" value="dsrm"/>
    <property type="match status" value="1"/>
</dbReference>
<dbReference type="SMART" id="SM00535">
    <property type="entry name" value="RIBOc"/>
    <property type="match status" value="1"/>
</dbReference>
<evidence type="ECO:0000256" key="1">
    <source>
        <dbReference type="ARBA" id="ARBA00000109"/>
    </source>
</evidence>
<comment type="caution">
    <text evidence="10">The sequence shown here is derived from an EMBL/GenBank/DDBJ whole genome shotgun (WGS) entry which is preliminary data.</text>
</comment>
<evidence type="ECO:0000256" key="6">
    <source>
        <dbReference type="ARBA" id="ARBA00022884"/>
    </source>
</evidence>
<dbReference type="InterPro" id="IPR036389">
    <property type="entry name" value="RNase_III_sf"/>
</dbReference>
<dbReference type="GO" id="GO:0006364">
    <property type="term" value="P:rRNA processing"/>
    <property type="evidence" value="ECO:0007669"/>
    <property type="project" value="TreeGrafter"/>
</dbReference>
<evidence type="ECO:0000313" key="11">
    <source>
        <dbReference type="Proteomes" id="UP000013776"/>
    </source>
</evidence>
<dbReference type="SUPFAM" id="SSF54768">
    <property type="entry name" value="dsRNA-binding domain-like"/>
    <property type="match status" value="1"/>
</dbReference>
<protein>
    <recommendedName>
        <fullName evidence="2">ribonuclease III</fullName>
        <ecNumber evidence="2">3.1.26.3</ecNumber>
    </recommendedName>
</protein>
<proteinExistence type="predicted"/>
<dbReference type="GO" id="GO:0030847">
    <property type="term" value="P:termination of RNA polymerase II transcription, exosome-dependent"/>
    <property type="evidence" value="ECO:0007669"/>
    <property type="project" value="UniProtKB-ARBA"/>
</dbReference>
<dbReference type="FunFam" id="1.10.1520.10:FF:000001">
    <property type="entry name" value="Ribonuclease 3"/>
    <property type="match status" value="1"/>
</dbReference>
<sequence length="385" mass="43191">MTKRMREDDEETVSPFDKIVVKFNAFVSSLSELIEATPEENFSTRGLSSEIEDRVVIAKVLKRMYRKEQLSWMDQYLEVDNKQTGATETNQELTRNITGSITQLSDDIHSRAYAADSHQSKSEVVPSHDSKWPPSLPPMHDQNLLKQAFTHRSYATACAPAQSTKVFLTGLHNERLEFLGDSFLNHSVTKMLFSRMPESREGEMSLLRAELIGNNTAAAFGKLYDFDKLLLLNNTAEKDGVRKTPKVIADTFEAYLGALILDGPDGVIRADSWLKGLMAPRIREYLQAKVVEPIDVFAKQKVWNHFIKKYPATTVHEDGVPRPMISIKYDWVDGGGGNEGGFIVAANLHVPQEQIEAHELGRGFGLNKKEAEHRAAMDAVSRLGL</sequence>
<dbReference type="VEuPathDB" id="FungiDB:TAPDE_002697"/>
<dbReference type="OrthoDB" id="2392202at2759"/>
<evidence type="ECO:0000259" key="8">
    <source>
        <dbReference type="PROSITE" id="PS50137"/>
    </source>
</evidence>
<dbReference type="eggNOG" id="KOG1817">
    <property type="taxonomic scope" value="Eukaryota"/>
</dbReference>
<evidence type="ECO:0000256" key="2">
    <source>
        <dbReference type="ARBA" id="ARBA00012177"/>
    </source>
</evidence>
<dbReference type="GO" id="GO:0034963">
    <property type="term" value="P:box C/D sno(s)RNA processing"/>
    <property type="evidence" value="ECO:0007669"/>
    <property type="project" value="UniProtKB-ARBA"/>
</dbReference>
<reference evidence="10 11" key="1">
    <citation type="journal article" date="2013" name="MBio">
        <title>Genome sequencing of the plant pathogen Taphrina deformans, the causal agent of peach leaf curl.</title>
        <authorList>
            <person name="Cisse O.H."/>
            <person name="Almeida J.M.G.C.F."/>
            <person name="Fonseca A."/>
            <person name="Kumar A.A."/>
            <person name="Salojaervi J."/>
            <person name="Overmyer K."/>
            <person name="Hauser P.M."/>
            <person name="Pagni M."/>
        </authorList>
    </citation>
    <scope>NUCLEOTIDE SEQUENCE [LARGE SCALE GENOMIC DNA]</scope>
    <source>
        <strain evidence="11">PYCC 5710 / ATCC 11124 / CBS 356.35 / IMI 108563 / JCM 9778 / NBRC 8474</strain>
    </source>
</reference>
<evidence type="ECO:0000256" key="4">
    <source>
        <dbReference type="ARBA" id="ARBA00022759"/>
    </source>
</evidence>
<dbReference type="GO" id="GO:0003723">
    <property type="term" value="F:RNA binding"/>
    <property type="evidence" value="ECO:0007669"/>
    <property type="project" value="UniProtKB-UniRule"/>
</dbReference>
<dbReference type="SUPFAM" id="SSF69065">
    <property type="entry name" value="RNase III domain-like"/>
    <property type="match status" value="1"/>
</dbReference>
<dbReference type="EC" id="3.1.26.3" evidence="2"/>
<evidence type="ECO:0000256" key="5">
    <source>
        <dbReference type="ARBA" id="ARBA00022801"/>
    </source>
</evidence>
<evidence type="ECO:0000256" key="3">
    <source>
        <dbReference type="ARBA" id="ARBA00022722"/>
    </source>
</evidence>
<dbReference type="EMBL" id="CAHR02000111">
    <property type="protein sequence ID" value="CCG82941.1"/>
    <property type="molecule type" value="Genomic_DNA"/>
</dbReference>
<dbReference type="PANTHER" id="PTHR11207">
    <property type="entry name" value="RIBONUCLEASE III"/>
    <property type="match status" value="1"/>
</dbReference>
<evidence type="ECO:0000313" key="10">
    <source>
        <dbReference type="EMBL" id="CCG82941.1"/>
    </source>
</evidence>
<comment type="catalytic activity">
    <reaction evidence="1">
        <text>Endonucleolytic cleavage to 5'-phosphomonoester.</text>
        <dbReference type="EC" id="3.1.26.3"/>
    </reaction>
</comment>